<name>A0A926HPP1_9FIRM</name>
<organism evidence="1 2">
    <name type="scientific">Gehongia tenuis</name>
    <dbReference type="NCBI Taxonomy" id="2763655"/>
    <lineage>
        <taxon>Bacteria</taxon>
        <taxon>Bacillati</taxon>
        <taxon>Bacillota</taxon>
        <taxon>Clostridia</taxon>
        <taxon>Christensenellales</taxon>
        <taxon>Christensenellaceae</taxon>
        <taxon>Gehongia</taxon>
    </lineage>
</organism>
<dbReference type="SUPFAM" id="SSF56281">
    <property type="entry name" value="Metallo-hydrolase/oxidoreductase"/>
    <property type="match status" value="1"/>
</dbReference>
<dbReference type="Pfam" id="PF13483">
    <property type="entry name" value="Lactamase_B_3"/>
    <property type="match status" value="1"/>
</dbReference>
<dbReference type="InterPro" id="IPR036866">
    <property type="entry name" value="RibonucZ/Hydroxyglut_hydro"/>
</dbReference>
<evidence type="ECO:0000313" key="1">
    <source>
        <dbReference type="EMBL" id="MBC8530391.1"/>
    </source>
</evidence>
<gene>
    <name evidence="1" type="ORF">H8696_00840</name>
</gene>
<proteinExistence type="predicted"/>
<dbReference type="PANTHER" id="PTHR39189:SF1">
    <property type="entry name" value="UPF0173 METAL-DEPENDENT HYDROLASE YTKL"/>
    <property type="match status" value="1"/>
</dbReference>
<dbReference type="PANTHER" id="PTHR39189">
    <property type="entry name" value="UPF0173 METAL-DEPENDENT HYDROLASE YTKL"/>
    <property type="match status" value="1"/>
</dbReference>
<dbReference type="AlphaFoldDB" id="A0A926HPP1"/>
<sequence length="207" mass="22444">MPMITLTWHGHSCWSAAFDGYTLVIDPYGPDTVPGLAPLALTANEVLCSHEHSDHGYREAVKLLPGGPSPFKVTVLDSWHDGEEGALRGPNKIFVLEAGGLRIAHLGDLGCRPAAAQLAALKDLDALMVPVGGHYTIGPEEARDLCKILHPRVILPMHYTTDEYGYPVLARLTAFTELMDNVTYSKTNTIEIARETPAQTAVLTYLG</sequence>
<dbReference type="EMBL" id="JACRSR010000001">
    <property type="protein sequence ID" value="MBC8530391.1"/>
    <property type="molecule type" value="Genomic_DNA"/>
</dbReference>
<protein>
    <submittedName>
        <fullName evidence="1">MBL fold metallo-hydrolase</fullName>
    </submittedName>
</protein>
<comment type="caution">
    <text evidence="1">The sequence shown here is derived from an EMBL/GenBank/DDBJ whole genome shotgun (WGS) entry which is preliminary data.</text>
</comment>
<dbReference type="Proteomes" id="UP000623172">
    <property type="component" value="Unassembled WGS sequence"/>
</dbReference>
<evidence type="ECO:0000313" key="2">
    <source>
        <dbReference type="Proteomes" id="UP000623172"/>
    </source>
</evidence>
<dbReference type="Gene3D" id="3.60.15.10">
    <property type="entry name" value="Ribonuclease Z/Hydroxyacylglutathione hydrolase-like"/>
    <property type="match status" value="1"/>
</dbReference>
<accession>A0A926HPP1</accession>
<keyword evidence="2" id="KW-1185">Reference proteome</keyword>
<reference evidence="1" key="1">
    <citation type="submission" date="2020-08" db="EMBL/GenBank/DDBJ databases">
        <title>Genome public.</title>
        <authorList>
            <person name="Liu C."/>
            <person name="Sun Q."/>
        </authorList>
    </citation>
    <scope>NUCLEOTIDE SEQUENCE</scope>
    <source>
        <strain evidence="1">NSJ-53</strain>
    </source>
</reference>